<evidence type="ECO:0000256" key="5">
    <source>
        <dbReference type="ARBA" id="ARBA00023319"/>
    </source>
</evidence>
<dbReference type="InterPro" id="IPR003599">
    <property type="entry name" value="Ig_sub"/>
</dbReference>
<evidence type="ECO:0000313" key="8">
    <source>
        <dbReference type="Proteomes" id="UP000311919"/>
    </source>
</evidence>
<dbReference type="AlphaFoldDB" id="A0A4Z2D109"/>
<evidence type="ECO:0000256" key="4">
    <source>
        <dbReference type="ARBA" id="ARBA00023180"/>
    </source>
</evidence>
<dbReference type="OrthoDB" id="6159398at2759"/>
<sequence>MKKHYESEALQLRVNDQRLSSLVKRPGSGVKKYISQSTKDWIVNVTNDNDICLTKSSLKIREGSSQIIECTATGFPDLYVTWRLKNGTILKKSHQSTLSSVKGNGTRLVNLPLELSKIRSDQHGSVYVCEAGLNSTVPHKKATEEVMLEVTMYPNINVSNSVIYTDLGVEEKFNIFVTGYPTPTLKCNDLPVGDGHLLSEKIQGGIWVYPVVFSQITPQHLHEYLCIANNSLGSVIRKLEITVAPAPPIILSSNSSEYADYYLLHWKTTSRAPLKNVTVTVSEVSTNTESGSGPMVPRSPTLFERVFNLEDDKIDPKSTLIKNVTMQSSNPTNSKQIWHHLTNLSSDTRHDISLSVCNAYACTKSSSLKGRPGGLPGRFTFKTPEFDGSNNINPVLLQRSPKDILSFDDETNTMSNGNY</sequence>
<dbReference type="InterPro" id="IPR013151">
    <property type="entry name" value="Immunoglobulin_dom"/>
</dbReference>
<feature type="domain" description="Ig-like" evidence="6">
    <location>
        <begin position="49"/>
        <end position="131"/>
    </location>
</feature>
<dbReference type="Gene3D" id="2.60.40.10">
    <property type="entry name" value="Immunoglobulins"/>
    <property type="match status" value="2"/>
</dbReference>
<proteinExistence type="predicted"/>
<dbReference type="SUPFAM" id="SSF48726">
    <property type="entry name" value="Immunoglobulin"/>
    <property type="match status" value="1"/>
</dbReference>
<evidence type="ECO:0000256" key="2">
    <source>
        <dbReference type="ARBA" id="ARBA00023136"/>
    </source>
</evidence>
<dbReference type="SMART" id="SM00409">
    <property type="entry name" value="IG"/>
    <property type="match status" value="1"/>
</dbReference>
<reference evidence="7 8" key="1">
    <citation type="submission" date="2019-03" db="EMBL/GenBank/DDBJ databases">
        <title>An improved genome assembly of the fluke Schistosoma japonicum.</title>
        <authorList>
            <person name="Hu W."/>
            <person name="Luo F."/>
            <person name="Yin M."/>
            <person name="Mo X."/>
            <person name="Sun C."/>
            <person name="Wu Q."/>
            <person name="Zhu B."/>
            <person name="Xiang M."/>
            <person name="Wang J."/>
            <person name="Wang Y."/>
            <person name="Zhang T."/>
            <person name="Xu B."/>
            <person name="Zheng H."/>
            <person name="Feng Z."/>
        </authorList>
    </citation>
    <scope>NUCLEOTIDE SEQUENCE [LARGE SCALE GENOMIC DNA]</scope>
    <source>
        <strain evidence="7">HuSjv2</strain>
        <tissue evidence="7">Worms</tissue>
    </source>
</reference>
<dbReference type="GO" id="GO:0016020">
    <property type="term" value="C:membrane"/>
    <property type="evidence" value="ECO:0007669"/>
    <property type="project" value="UniProtKB-SubCell"/>
</dbReference>
<dbReference type="InterPro" id="IPR036179">
    <property type="entry name" value="Ig-like_dom_sf"/>
</dbReference>
<dbReference type="Proteomes" id="UP000311919">
    <property type="component" value="Unassembled WGS sequence"/>
</dbReference>
<evidence type="ECO:0000313" key="7">
    <source>
        <dbReference type="EMBL" id="TNN10129.1"/>
    </source>
</evidence>
<dbReference type="STRING" id="6182.A0A4Z2D109"/>
<dbReference type="PANTHER" id="PTHR11640">
    <property type="entry name" value="NEPHRIN"/>
    <property type="match status" value="1"/>
</dbReference>
<organism evidence="7 8">
    <name type="scientific">Schistosoma japonicum</name>
    <name type="common">Blood fluke</name>
    <dbReference type="NCBI Taxonomy" id="6182"/>
    <lineage>
        <taxon>Eukaryota</taxon>
        <taxon>Metazoa</taxon>
        <taxon>Spiralia</taxon>
        <taxon>Lophotrochozoa</taxon>
        <taxon>Platyhelminthes</taxon>
        <taxon>Trematoda</taxon>
        <taxon>Digenea</taxon>
        <taxon>Strigeidida</taxon>
        <taxon>Schistosomatoidea</taxon>
        <taxon>Schistosomatidae</taxon>
        <taxon>Schistosoma</taxon>
    </lineage>
</organism>
<gene>
    <name evidence="7" type="ORF">EWB00_005712</name>
</gene>
<dbReference type="Pfam" id="PF00047">
    <property type="entry name" value="ig"/>
    <property type="match status" value="1"/>
</dbReference>
<comment type="subcellular location">
    <subcellularLocation>
        <location evidence="1">Membrane</location>
        <topology evidence="1">Single-pass type I membrane protein</topology>
    </subcellularLocation>
</comment>
<evidence type="ECO:0000256" key="1">
    <source>
        <dbReference type="ARBA" id="ARBA00004479"/>
    </source>
</evidence>
<dbReference type="InterPro" id="IPR013783">
    <property type="entry name" value="Ig-like_fold"/>
</dbReference>
<keyword evidence="5" id="KW-0393">Immunoglobulin domain</keyword>
<protein>
    <recommendedName>
        <fullName evidence="6">Ig-like domain-containing protein</fullName>
    </recommendedName>
</protein>
<accession>A0A4Z2D109</accession>
<feature type="non-terminal residue" evidence="7">
    <location>
        <position position="419"/>
    </location>
</feature>
<dbReference type="InterPro" id="IPR007110">
    <property type="entry name" value="Ig-like_dom"/>
</dbReference>
<keyword evidence="2" id="KW-0472">Membrane</keyword>
<comment type="caution">
    <text evidence="7">The sequence shown here is derived from an EMBL/GenBank/DDBJ whole genome shotgun (WGS) entry which is preliminary data.</text>
</comment>
<dbReference type="EMBL" id="SKCS01000372">
    <property type="protein sequence ID" value="TNN10129.1"/>
    <property type="molecule type" value="Genomic_DNA"/>
</dbReference>
<name>A0A4Z2D109_SCHJA</name>
<dbReference type="CDD" id="cd00096">
    <property type="entry name" value="Ig"/>
    <property type="match status" value="1"/>
</dbReference>
<evidence type="ECO:0000259" key="6">
    <source>
        <dbReference type="PROSITE" id="PS50835"/>
    </source>
</evidence>
<keyword evidence="3" id="KW-1015">Disulfide bond</keyword>
<dbReference type="PROSITE" id="PS50835">
    <property type="entry name" value="IG_LIKE"/>
    <property type="match status" value="1"/>
</dbReference>
<keyword evidence="8" id="KW-1185">Reference proteome</keyword>
<keyword evidence="4" id="KW-0325">Glycoprotein</keyword>
<dbReference type="InterPro" id="IPR051275">
    <property type="entry name" value="Cell_adhesion_signaling"/>
</dbReference>
<evidence type="ECO:0000256" key="3">
    <source>
        <dbReference type="ARBA" id="ARBA00023157"/>
    </source>
</evidence>